<dbReference type="PANTHER" id="PTHR12526">
    <property type="entry name" value="GLYCOSYLTRANSFERASE"/>
    <property type="match status" value="1"/>
</dbReference>
<protein>
    <submittedName>
        <fullName evidence="2">Glycosyltransferase involved in cell wall bisynthesis</fullName>
    </submittedName>
</protein>
<proteinExistence type="predicted"/>
<dbReference type="Pfam" id="PF13692">
    <property type="entry name" value="Glyco_trans_1_4"/>
    <property type="match status" value="1"/>
</dbReference>
<dbReference type="OrthoDB" id="9801573at2"/>
<dbReference type="Pfam" id="PF13439">
    <property type="entry name" value="Glyco_transf_4"/>
    <property type="match status" value="1"/>
</dbReference>
<organism evidence="2 3">
    <name type="scientific">Faunimonas pinastri</name>
    <dbReference type="NCBI Taxonomy" id="1855383"/>
    <lineage>
        <taxon>Bacteria</taxon>
        <taxon>Pseudomonadati</taxon>
        <taxon>Pseudomonadota</taxon>
        <taxon>Alphaproteobacteria</taxon>
        <taxon>Hyphomicrobiales</taxon>
        <taxon>Afifellaceae</taxon>
        <taxon>Faunimonas</taxon>
    </lineage>
</organism>
<reference evidence="2 3" key="1">
    <citation type="submission" date="2016-10" db="EMBL/GenBank/DDBJ databases">
        <authorList>
            <person name="de Groot N.N."/>
        </authorList>
    </citation>
    <scope>NUCLEOTIDE SEQUENCE [LARGE SCALE GENOMIC DNA]</scope>
    <source>
        <strain evidence="2 3">A52C2</strain>
    </source>
</reference>
<dbReference type="InterPro" id="IPR028098">
    <property type="entry name" value="Glyco_trans_4-like_N"/>
</dbReference>
<evidence type="ECO:0000313" key="2">
    <source>
        <dbReference type="EMBL" id="SEQ38096.1"/>
    </source>
</evidence>
<dbReference type="RefSeq" id="WP_092496010.1">
    <property type="nucleotide sequence ID" value="NZ_FOFG01000004.1"/>
</dbReference>
<accession>A0A1H9FJP2</accession>
<gene>
    <name evidence="2" type="ORF">SAMN05216548_104137</name>
</gene>
<evidence type="ECO:0000313" key="3">
    <source>
        <dbReference type="Proteomes" id="UP000199647"/>
    </source>
</evidence>
<dbReference type="SUPFAM" id="SSF53756">
    <property type="entry name" value="UDP-Glycosyltransferase/glycogen phosphorylase"/>
    <property type="match status" value="1"/>
</dbReference>
<dbReference type="PANTHER" id="PTHR12526:SF595">
    <property type="entry name" value="BLL5217 PROTEIN"/>
    <property type="match status" value="1"/>
</dbReference>
<evidence type="ECO:0000259" key="1">
    <source>
        <dbReference type="Pfam" id="PF13439"/>
    </source>
</evidence>
<keyword evidence="2" id="KW-0808">Transferase</keyword>
<sequence>MSLTVLSVAYPLAPVGPDAVGGSEQVLHALDEALVAAGHRSIVVAVDGSEVAGTLVSVPRRQGPLSNEVREACWPAHRAAIAEALDRFPVDVIHMHGLDFWGYLPPAGLPVLATLHLPISWYPEGSLTPDRPDTWLHCVSHAQHDDCTAAVSLLDPIENGVPVEALTAWHAKRGFALVLGRVCPEKGLHLAIDAARQADMSLLIAGEVFPYAEHERYFTEEIVPRLDRRRRFIGPIGFARKRRLLTAAQCLVVPSLVDETSSLVAREAAACGTPVVAFRKGALPKTVEHGRTGFIVDDLDEMAAAMRAAAELSPSVCRETARHRFSNEQMIGRYFEVYQRLAEFGAGRAMSAAQ</sequence>
<dbReference type="Proteomes" id="UP000199647">
    <property type="component" value="Unassembled WGS sequence"/>
</dbReference>
<dbReference type="Gene3D" id="3.40.50.2000">
    <property type="entry name" value="Glycogen Phosphorylase B"/>
    <property type="match status" value="2"/>
</dbReference>
<feature type="domain" description="Glycosyltransferase subfamily 4-like N-terminal" evidence="1">
    <location>
        <begin position="20"/>
        <end position="139"/>
    </location>
</feature>
<dbReference type="STRING" id="1855383.SAMN05216548_104137"/>
<name>A0A1H9FJP2_9HYPH</name>
<dbReference type="GO" id="GO:0016757">
    <property type="term" value="F:glycosyltransferase activity"/>
    <property type="evidence" value="ECO:0007669"/>
    <property type="project" value="UniProtKB-ARBA"/>
</dbReference>
<keyword evidence="3" id="KW-1185">Reference proteome</keyword>
<dbReference type="EMBL" id="FOFG01000004">
    <property type="protein sequence ID" value="SEQ38096.1"/>
    <property type="molecule type" value="Genomic_DNA"/>
</dbReference>
<dbReference type="AlphaFoldDB" id="A0A1H9FJP2"/>